<feature type="DNA-binding region" description="OmpR/PhoB-type" evidence="5">
    <location>
        <begin position="1"/>
        <end position="93"/>
    </location>
</feature>
<sequence>MEFAILGSLRVSAGDRVVPLAAAKHRVLLAALLLRANHVVPVAELAERLWGSEPPASAKATLQGYVLRLRRGLTAQGGADPIETRPPGYLIRVAPGELDLDVFRTLVAESERAATAGDLDTAAGRLRQAGALWRGPALSDVPSDSLHATAGPWLAELRRSAVERRVDLDLRRGEHTQLVGELTELVADNPLHERFRAQLMLALHRCGRSADALEVYRDARATFVEELGIEPGEPLRELERAVLAGDPGLDWRCDADPPKSAPPRALPPDLPDLVGRDVLVHDMLARLSAPPRQPGSPVVQVIAGMAGVGKTALAVHLGHRLRDRFPDGQLHVTLQDGAGAVPPAEALGRLLRLLGVLGNHLPDSVEARSLLLRDRLAGKRALLLLDDAVDEAQVRPLLPGDSSCTVLVTSRNRLTGLSGAHTVDLRVLDEQQAVRLLGTVVGGDRVRTEPRASAELVRQCGGLPLALRIAGARLAARTSRPVDWLVRQLEDERRRLDGLSAGDLRVRASLATSYRALDPEQQRAFRLLGLLNTGEYTPQLAAAALDREPHRAEELVEQLVDAQLVDFTGVADRYRSHGLVRLYAREQAVATDSEADRRGVVERTLTTWLAATTQAEARMPNAGWWPCPPPRPVRARVEPVGDALAWFDAERAELGVAVDQAVSEGHAELGWRIAAASGCYLELRGYWDEWRQGHERALAGAVAAGDEPGAALMRYGLGRLWFAKDHYELALDMLCRALDSWARLDDRSSQAHTQSLLGDVHHHTGRLDLAGHHFRLAHRGYEAVGDDRGLANSQLCLGLLHRDLGEPGQALGCLREALDGFRALGDQYGEAQVLRFLGASHGKWGQPDIARDYFTQAAALYREFGDRLGELRSVRHLGHVLALHGDGGHARRVLLSCHASFAEIGDSFGVATACWSLGELALREADPRAADRWLREALELVEEAGLVHWQARMLRLLAETHRRAGQSVLAEQLTSRADALAMTQRKTAAVGR</sequence>
<comment type="similarity">
    <text evidence="1">Belongs to the AfsR/DnrI/RedD regulatory family.</text>
</comment>
<evidence type="ECO:0000256" key="1">
    <source>
        <dbReference type="ARBA" id="ARBA00005820"/>
    </source>
</evidence>
<evidence type="ECO:0000259" key="6">
    <source>
        <dbReference type="PROSITE" id="PS51755"/>
    </source>
</evidence>
<dbReference type="SUPFAM" id="SSF52540">
    <property type="entry name" value="P-loop containing nucleoside triphosphate hydrolases"/>
    <property type="match status" value="1"/>
</dbReference>
<evidence type="ECO:0000313" key="8">
    <source>
        <dbReference type="Proteomes" id="UP000517916"/>
    </source>
</evidence>
<dbReference type="SMART" id="SM00862">
    <property type="entry name" value="Trans_reg_C"/>
    <property type="match status" value="1"/>
</dbReference>
<dbReference type="InterPro" id="IPR051677">
    <property type="entry name" value="AfsR-DnrI-RedD_regulator"/>
</dbReference>
<dbReference type="PANTHER" id="PTHR35807:SF1">
    <property type="entry name" value="TRANSCRIPTIONAL REGULATOR REDD"/>
    <property type="match status" value="1"/>
</dbReference>
<dbReference type="GO" id="GO:0003677">
    <property type="term" value="F:DNA binding"/>
    <property type="evidence" value="ECO:0007669"/>
    <property type="project" value="UniProtKB-KW"/>
</dbReference>
<dbReference type="InterPro" id="IPR001867">
    <property type="entry name" value="OmpR/PhoB-type_DNA-bd"/>
</dbReference>
<name>A0ABR6BMJ2_9PSEU</name>
<dbReference type="CDD" id="cd15831">
    <property type="entry name" value="BTAD"/>
    <property type="match status" value="1"/>
</dbReference>
<keyword evidence="8" id="KW-1185">Reference proteome</keyword>
<dbReference type="Pfam" id="PF13424">
    <property type="entry name" value="TPR_12"/>
    <property type="match status" value="1"/>
</dbReference>
<gene>
    <name evidence="7" type="ORF">BC739_005078</name>
</gene>
<dbReference type="InterPro" id="IPR016032">
    <property type="entry name" value="Sig_transdc_resp-reg_C-effctor"/>
</dbReference>
<dbReference type="SUPFAM" id="SSF48452">
    <property type="entry name" value="TPR-like"/>
    <property type="match status" value="3"/>
</dbReference>
<dbReference type="SMART" id="SM01043">
    <property type="entry name" value="BTAD"/>
    <property type="match status" value="1"/>
</dbReference>
<dbReference type="Pfam" id="PF03704">
    <property type="entry name" value="BTAD"/>
    <property type="match status" value="1"/>
</dbReference>
<dbReference type="Pfam" id="PF00931">
    <property type="entry name" value="NB-ARC"/>
    <property type="match status" value="1"/>
</dbReference>
<keyword evidence="3 5" id="KW-0238">DNA-binding</keyword>
<reference evidence="7 8" key="1">
    <citation type="submission" date="2020-08" db="EMBL/GenBank/DDBJ databases">
        <title>Genomic Encyclopedia of Archaeal and Bacterial Type Strains, Phase II (KMG-II): from individual species to whole genera.</title>
        <authorList>
            <person name="Goeker M."/>
        </authorList>
    </citation>
    <scope>NUCLEOTIDE SEQUENCE [LARGE SCALE GENOMIC DNA]</scope>
    <source>
        <strain evidence="7 8">DSM 43850</strain>
    </source>
</reference>
<feature type="domain" description="OmpR/PhoB-type" evidence="6">
    <location>
        <begin position="1"/>
        <end position="93"/>
    </location>
</feature>
<dbReference type="Pfam" id="PF00486">
    <property type="entry name" value="Trans_reg_C"/>
    <property type="match status" value="1"/>
</dbReference>
<dbReference type="Gene3D" id="1.25.40.10">
    <property type="entry name" value="Tetratricopeptide repeat domain"/>
    <property type="match status" value="3"/>
</dbReference>
<protein>
    <submittedName>
        <fullName evidence="7">DNA-binding SARP family transcriptional activator/tetratricopeptide (TPR) repeat protein</fullName>
    </submittedName>
</protein>
<evidence type="ECO:0000256" key="4">
    <source>
        <dbReference type="ARBA" id="ARBA00023163"/>
    </source>
</evidence>
<dbReference type="PROSITE" id="PS51755">
    <property type="entry name" value="OMPR_PHOB"/>
    <property type="match status" value="1"/>
</dbReference>
<comment type="caution">
    <text evidence="7">The sequence shown here is derived from an EMBL/GenBank/DDBJ whole genome shotgun (WGS) entry which is preliminary data.</text>
</comment>
<organism evidence="7 8">
    <name type="scientific">Kutzneria viridogrisea</name>
    <dbReference type="NCBI Taxonomy" id="47990"/>
    <lineage>
        <taxon>Bacteria</taxon>
        <taxon>Bacillati</taxon>
        <taxon>Actinomycetota</taxon>
        <taxon>Actinomycetes</taxon>
        <taxon>Pseudonocardiales</taxon>
        <taxon>Pseudonocardiaceae</taxon>
        <taxon>Kutzneria</taxon>
    </lineage>
</organism>
<dbReference type="InterPro" id="IPR036388">
    <property type="entry name" value="WH-like_DNA-bd_sf"/>
</dbReference>
<dbReference type="PANTHER" id="PTHR35807">
    <property type="entry name" value="TRANSCRIPTIONAL REGULATOR REDD-RELATED"/>
    <property type="match status" value="1"/>
</dbReference>
<dbReference type="InterPro" id="IPR002182">
    <property type="entry name" value="NB-ARC"/>
</dbReference>
<dbReference type="PRINTS" id="PR00364">
    <property type="entry name" value="DISEASERSIST"/>
</dbReference>
<dbReference type="InterPro" id="IPR005158">
    <property type="entry name" value="BTAD"/>
</dbReference>
<evidence type="ECO:0000313" key="7">
    <source>
        <dbReference type="EMBL" id="MBA8927861.1"/>
    </source>
</evidence>
<evidence type="ECO:0000256" key="3">
    <source>
        <dbReference type="ARBA" id="ARBA00023125"/>
    </source>
</evidence>
<dbReference type="InterPro" id="IPR019734">
    <property type="entry name" value="TPR_rpt"/>
</dbReference>
<evidence type="ECO:0000256" key="5">
    <source>
        <dbReference type="PROSITE-ProRule" id="PRU01091"/>
    </source>
</evidence>
<dbReference type="EMBL" id="JACJID010000004">
    <property type="protein sequence ID" value="MBA8927861.1"/>
    <property type="molecule type" value="Genomic_DNA"/>
</dbReference>
<dbReference type="InterPro" id="IPR027417">
    <property type="entry name" value="P-loop_NTPase"/>
</dbReference>
<accession>A0ABR6BMJ2</accession>
<dbReference type="Proteomes" id="UP000517916">
    <property type="component" value="Unassembled WGS sequence"/>
</dbReference>
<evidence type="ECO:0000256" key="2">
    <source>
        <dbReference type="ARBA" id="ARBA00023015"/>
    </source>
</evidence>
<dbReference type="Gene3D" id="1.10.10.10">
    <property type="entry name" value="Winged helix-like DNA-binding domain superfamily/Winged helix DNA-binding domain"/>
    <property type="match status" value="1"/>
</dbReference>
<keyword evidence="4" id="KW-0804">Transcription</keyword>
<dbReference type="InterPro" id="IPR011990">
    <property type="entry name" value="TPR-like_helical_dom_sf"/>
</dbReference>
<dbReference type="SMART" id="SM00028">
    <property type="entry name" value="TPR"/>
    <property type="match status" value="4"/>
</dbReference>
<dbReference type="SUPFAM" id="SSF46894">
    <property type="entry name" value="C-terminal effector domain of the bipartite response regulators"/>
    <property type="match status" value="1"/>
</dbReference>
<proteinExistence type="inferred from homology"/>
<dbReference type="RefSeq" id="WP_025357035.1">
    <property type="nucleotide sequence ID" value="NZ_BAAABQ010000072.1"/>
</dbReference>
<dbReference type="Gene3D" id="3.40.50.300">
    <property type="entry name" value="P-loop containing nucleotide triphosphate hydrolases"/>
    <property type="match status" value="1"/>
</dbReference>
<keyword evidence="2" id="KW-0805">Transcription regulation</keyword>